<reference evidence="1 2" key="1">
    <citation type="journal article" date="2010" name="Proc. Natl. Acad. Sci. U.S.A.">
        <title>A Nitrospira metagenome illuminates the physiology and evolution of globally important nitrite-oxidizing bacteria.</title>
        <authorList>
            <person name="Lucker S."/>
            <person name="Wagner M."/>
            <person name="Maixner F."/>
            <person name="Pelletier E."/>
            <person name="Koch H."/>
            <person name="Vacherie B."/>
            <person name="Rattei T."/>
            <person name="Sinninghe Damste J."/>
            <person name="Spieck E."/>
            <person name="Le Paslier D."/>
            <person name="Daims H."/>
        </authorList>
    </citation>
    <scope>NUCLEOTIDE SEQUENCE [LARGE SCALE GENOMIC DNA]</scope>
</reference>
<evidence type="ECO:0000313" key="2">
    <source>
        <dbReference type="Proteomes" id="UP000001660"/>
    </source>
</evidence>
<organism evidence="1 2">
    <name type="scientific">Nitrospira defluvii</name>
    <dbReference type="NCBI Taxonomy" id="330214"/>
    <lineage>
        <taxon>Bacteria</taxon>
        <taxon>Pseudomonadati</taxon>
        <taxon>Nitrospirota</taxon>
        <taxon>Nitrospiria</taxon>
        <taxon>Nitrospirales</taxon>
        <taxon>Nitrospiraceae</taxon>
        <taxon>Nitrospira</taxon>
    </lineage>
</organism>
<accession>D8PJ91</accession>
<dbReference type="Proteomes" id="UP000001660">
    <property type="component" value="Chromosome"/>
</dbReference>
<sequence length="348" mass="38041">MPANTDQSYRTHPGILACCLLLTLMQGCAGGLHVRAADDDDDITESHCVPATGPPTHIVALPATGATYRIEGLTHSSFSEPVTPSRFSPRAREMAAIIGVHDLLVEFQLLEDETAGGMDGALLHSLAVRQELSDRLLLALFEANSIAAELECEKARTEDLASQLEEVRNDIQQGRTIMAILADSISGVFAGTFLLLGSEILSGLIDLSGSVAALGFGVAALGGDQAYEFKHGRNLMADVWQGDPISRQFPQPVWEYLNGPVRPNGKRSRRDNIIGTWRSRLGKPGSKEEQRLTGLYFGRGGIYRINELRHRGEMLGLLKTHVNLMTQDLNLLFLETLQHRASRPERPI</sequence>
<evidence type="ECO:0000313" key="1">
    <source>
        <dbReference type="EMBL" id="CBK43465.1"/>
    </source>
</evidence>
<keyword evidence="2" id="KW-1185">Reference proteome</keyword>
<dbReference type="HOGENOM" id="CLU_796164_0_0_0"/>
<proteinExistence type="predicted"/>
<gene>
    <name evidence="1" type="ORF">NIDE3789</name>
</gene>
<dbReference type="AlphaFoldDB" id="D8PJ91"/>
<protein>
    <submittedName>
        <fullName evidence="1">Uncharacterized protein</fullName>
    </submittedName>
</protein>
<dbReference type="KEGG" id="nde:NIDE3789"/>
<name>D8PJ91_9BACT</name>
<dbReference type="eggNOG" id="ENOG502Z9XD">
    <property type="taxonomic scope" value="Bacteria"/>
</dbReference>
<dbReference type="EMBL" id="FP929003">
    <property type="protein sequence ID" value="CBK43465.1"/>
    <property type="molecule type" value="Genomic_DNA"/>
</dbReference>